<reference evidence="4 5" key="1">
    <citation type="journal article" date="2015" name="Stand. Genomic Sci.">
        <title>Genomic Encyclopedia of Bacterial and Archaeal Type Strains, Phase III: the genomes of soil and plant-associated and newly described type strains.</title>
        <authorList>
            <person name="Whitman W.B."/>
            <person name="Woyke T."/>
            <person name="Klenk H.P."/>
            <person name="Zhou Y."/>
            <person name="Lilburn T.G."/>
            <person name="Beck B.J."/>
            <person name="De Vos P."/>
            <person name="Vandamme P."/>
            <person name="Eisen J.A."/>
            <person name="Garrity G."/>
            <person name="Hugenholtz P."/>
            <person name="Kyrpides N.C."/>
        </authorList>
    </citation>
    <scope>NUCLEOTIDE SEQUENCE [LARGE SCALE GENOMIC DNA]</scope>
    <source>
        <strain evidence="4 5">VKM Ac-2541</strain>
    </source>
</reference>
<dbReference type="RefSeq" id="WP_132143468.1">
    <property type="nucleotide sequence ID" value="NZ_SLWR01000001.1"/>
</dbReference>
<keyword evidence="2" id="KW-0472">Membrane</keyword>
<evidence type="ECO:0000256" key="3">
    <source>
        <dbReference type="SAM" id="SignalP"/>
    </source>
</evidence>
<evidence type="ECO:0000256" key="1">
    <source>
        <dbReference type="SAM" id="MobiDB-lite"/>
    </source>
</evidence>
<keyword evidence="2" id="KW-1133">Transmembrane helix</keyword>
<feature type="transmembrane region" description="Helical" evidence="2">
    <location>
        <begin position="77"/>
        <end position="98"/>
    </location>
</feature>
<comment type="caution">
    <text evidence="4">The sequence shown here is derived from an EMBL/GenBank/DDBJ whole genome shotgun (WGS) entry which is preliminary data.</text>
</comment>
<keyword evidence="5" id="KW-1185">Reference proteome</keyword>
<dbReference type="AlphaFoldDB" id="A0A4R2J9G4"/>
<dbReference type="Proteomes" id="UP000295573">
    <property type="component" value="Unassembled WGS sequence"/>
</dbReference>
<feature type="region of interest" description="Disordered" evidence="1">
    <location>
        <begin position="27"/>
        <end position="68"/>
    </location>
</feature>
<gene>
    <name evidence="4" type="ORF">EV646_101526</name>
</gene>
<proteinExistence type="predicted"/>
<feature type="signal peptide" evidence="3">
    <location>
        <begin position="1"/>
        <end position="22"/>
    </location>
</feature>
<sequence length="110" mass="11108">MSEHRSHHVAAAFAVLAFAAVAAPEASAVPVDPDRGSQSSPLVPYDWPDEGSGYPGYGDQPAPTVSTQGSALDATSVALGALGGIAFGAAALGITLAVQRRRDHTPLSEV</sequence>
<protein>
    <recommendedName>
        <fullName evidence="6">Cobalt/nickel transport protein</fullName>
    </recommendedName>
</protein>
<evidence type="ECO:0000313" key="4">
    <source>
        <dbReference type="EMBL" id="TCO51535.1"/>
    </source>
</evidence>
<keyword evidence="2" id="KW-0812">Transmembrane</keyword>
<name>A0A4R2J9G4_9ACTN</name>
<evidence type="ECO:0000256" key="2">
    <source>
        <dbReference type="SAM" id="Phobius"/>
    </source>
</evidence>
<accession>A0A4R2J9G4</accession>
<keyword evidence="3" id="KW-0732">Signal</keyword>
<feature type="chain" id="PRO_5039279588" description="Cobalt/nickel transport protein" evidence="3">
    <location>
        <begin position="23"/>
        <end position="110"/>
    </location>
</feature>
<organism evidence="4 5">
    <name type="scientific">Kribbella antiqua</name>
    <dbReference type="NCBI Taxonomy" id="2512217"/>
    <lineage>
        <taxon>Bacteria</taxon>
        <taxon>Bacillati</taxon>
        <taxon>Actinomycetota</taxon>
        <taxon>Actinomycetes</taxon>
        <taxon>Propionibacteriales</taxon>
        <taxon>Kribbellaceae</taxon>
        <taxon>Kribbella</taxon>
    </lineage>
</organism>
<evidence type="ECO:0008006" key="6">
    <source>
        <dbReference type="Google" id="ProtNLM"/>
    </source>
</evidence>
<dbReference type="EMBL" id="SLWR01000001">
    <property type="protein sequence ID" value="TCO51535.1"/>
    <property type="molecule type" value="Genomic_DNA"/>
</dbReference>
<evidence type="ECO:0000313" key="5">
    <source>
        <dbReference type="Proteomes" id="UP000295573"/>
    </source>
</evidence>
<dbReference type="OrthoDB" id="3831498at2"/>